<dbReference type="InterPro" id="IPR012910">
    <property type="entry name" value="Plug_dom"/>
</dbReference>
<feature type="signal peptide" evidence="8">
    <location>
        <begin position="1"/>
        <end position="21"/>
    </location>
</feature>
<reference evidence="10 11" key="1">
    <citation type="journal article" date="2021" name="Sci. Rep.">
        <title>The distribution of antibiotic resistance genes in chicken gut microbiota commensals.</title>
        <authorList>
            <person name="Juricova H."/>
            <person name="Matiasovicova J."/>
            <person name="Kubasova T."/>
            <person name="Cejkova D."/>
            <person name="Rychlik I."/>
        </authorList>
    </citation>
    <scope>NUCLEOTIDE SEQUENCE [LARGE SCALE GENOMIC DNA]</scope>
    <source>
        <strain evidence="10 11">An819</strain>
    </source>
</reference>
<dbReference type="NCBIfam" id="TIGR04056">
    <property type="entry name" value="OMP_RagA_SusC"/>
    <property type="match status" value="1"/>
</dbReference>
<dbReference type="Gene3D" id="2.40.170.20">
    <property type="entry name" value="TonB-dependent receptor, beta-barrel domain"/>
    <property type="match status" value="1"/>
</dbReference>
<dbReference type="AlphaFoldDB" id="A0A938WNY4"/>
<keyword evidence="2 7" id="KW-0813">Transport</keyword>
<keyword evidence="3 7" id="KW-1134">Transmembrane beta strand</keyword>
<evidence type="ECO:0000256" key="7">
    <source>
        <dbReference type="PROSITE-ProRule" id="PRU01360"/>
    </source>
</evidence>
<keyword evidence="6 7" id="KW-0998">Cell outer membrane</keyword>
<feature type="domain" description="TonB-dependent receptor plug" evidence="9">
    <location>
        <begin position="124"/>
        <end position="246"/>
    </location>
</feature>
<evidence type="ECO:0000256" key="5">
    <source>
        <dbReference type="ARBA" id="ARBA00023136"/>
    </source>
</evidence>
<evidence type="ECO:0000256" key="6">
    <source>
        <dbReference type="ARBA" id="ARBA00023237"/>
    </source>
</evidence>
<dbReference type="InterPro" id="IPR008969">
    <property type="entry name" value="CarboxyPept-like_regulatory"/>
</dbReference>
<dbReference type="NCBIfam" id="TIGR04057">
    <property type="entry name" value="SusC_RagA_signa"/>
    <property type="match status" value="1"/>
</dbReference>
<evidence type="ECO:0000256" key="2">
    <source>
        <dbReference type="ARBA" id="ARBA00022448"/>
    </source>
</evidence>
<accession>A0A938WNY4</accession>
<feature type="chain" id="PRO_5036775042" evidence="8">
    <location>
        <begin position="22"/>
        <end position="1123"/>
    </location>
</feature>
<dbReference type="InterPro" id="IPR036942">
    <property type="entry name" value="Beta-barrel_TonB_sf"/>
</dbReference>
<dbReference type="SUPFAM" id="SSF56935">
    <property type="entry name" value="Porins"/>
    <property type="match status" value="1"/>
</dbReference>
<evidence type="ECO:0000256" key="8">
    <source>
        <dbReference type="SAM" id="SignalP"/>
    </source>
</evidence>
<protein>
    <submittedName>
        <fullName evidence="10">SusC/RagA family TonB-linked outer membrane protein</fullName>
    </submittedName>
</protein>
<name>A0A938WNY4_9BACT</name>
<comment type="caution">
    <text evidence="10">The sequence shown here is derived from an EMBL/GenBank/DDBJ whole genome shotgun (WGS) entry which is preliminary data.</text>
</comment>
<dbReference type="PROSITE" id="PS52016">
    <property type="entry name" value="TONB_DEPENDENT_REC_3"/>
    <property type="match status" value="1"/>
</dbReference>
<keyword evidence="5 7" id="KW-0472">Membrane</keyword>
<dbReference type="Gene3D" id="2.170.130.10">
    <property type="entry name" value="TonB-dependent receptor, plug domain"/>
    <property type="match status" value="1"/>
</dbReference>
<dbReference type="Pfam" id="PF07715">
    <property type="entry name" value="Plug"/>
    <property type="match status" value="1"/>
</dbReference>
<dbReference type="InterPro" id="IPR037066">
    <property type="entry name" value="Plug_dom_sf"/>
</dbReference>
<organism evidence="10 11">
    <name type="scientific">Marseilla massiliensis</name>
    <dbReference type="NCBI Taxonomy" id="1841864"/>
    <lineage>
        <taxon>Bacteria</taxon>
        <taxon>Pseudomonadati</taxon>
        <taxon>Bacteroidota</taxon>
        <taxon>Bacteroidia</taxon>
        <taxon>Bacteroidales</taxon>
        <taxon>Prevotellaceae</taxon>
        <taxon>Marseilla</taxon>
    </lineage>
</organism>
<dbReference type="InterPro" id="IPR023996">
    <property type="entry name" value="TonB-dep_OMP_SusC/RagA"/>
</dbReference>
<evidence type="ECO:0000259" key="9">
    <source>
        <dbReference type="Pfam" id="PF07715"/>
    </source>
</evidence>
<proteinExistence type="inferred from homology"/>
<keyword evidence="11" id="KW-1185">Reference proteome</keyword>
<evidence type="ECO:0000256" key="3">
    <source>
        <dbReference type="ARBA" id="ARBA00022452"/>
    </source>
</evidence>
<comment type="subcellular location">
    <subcellularLocation>
        <location evidence="1 7">Cell outer membrane</location>
        <topology evidence="1 7">Multi-pass membrane protein</topology>
    </subcellularLocation>
</comment>
<dbReference type="Proteomes" id="UP000764045">
    <property type="component" value="Unassembled WGS sequence"/>
</dbReference>
<dbReference type="InterPro" id="IPR039426">
    <property type="entry name" value="TonB-dep_rcpt-like"/>
</dbReference>
<sequence length="1123" mass="125855">MPRIKLLVTAILLTLVQTVFAQGTRISGKVSDDFGPVMMANVVERDANNRIVTAAVTDVNGNFSMVVKNTKNKLSVSYVGAKPITVPIGAKTVFNLKLGSSQTTVKEVTVTSRRRTSSGGLSIPKREVSVAQQTMDMADVEGLSFTSADEALQGKIAGLDIVAGSGNLGAGTQMRLRGVTSINGNKNPLIVVDDQIYDAPDFDPENATEEDYASLLSVNVEDIASITVLKDAASTAIWGSKGANGVIEIKTKRGARGKTRVNFSYKFTGNWQPKGYELLDGDSYTMLMKEALYNPTQAQDATTNVNELNYNQSWPLYENWNNNTDWVDAVTQFGQMHSYSLNLTGGGEKANFRISAGYDHQTGTIIKQTLNRFTTRMALDYFVSDRITFITNFSFSYTDNDKNYTDLLGIAQKIAPNMSIYRQRADGTDTDEYYIMNRSDANRNPSSSELDKIRELGNPIAIANLAKSQETVYRINPDFRLKYELLGIEEGKSRLTYTGGAYFDIYANSKPSYYPAELAKLTLTDTDYNRGYNYESNSMTFTFTNDLVFTPYFKNEDWTATMRFRYQMVTGNSSKLEETARLLPPGIEIPTLGGELLEGSKTPTSSSTGKSRSQNWSYTGHVSYKSRYSLGLTIRADGDSKFGPKNKWAYFPSVSARWNIIDEPFMEPLRKVVSMLAFRPSWGMVGNAPSSESLFYEIYKPSEGAYGPEGGTPTTSITQLKLDDLKWETTTSYNLGFNLGLFDDKIDAEFEYYYKKTTDLLMKDVAIPTTSGYSKLAYANVGAMTNEGWELNVNFNDIVKVGKFSMDAYVNVSQNYNEITEMDEKVLNSVNAEWSNENGKYMNRAQVGNPLGSVYGYRYKGVYQYSYDYLLNQQRENNWTSSDFENWINNEFLAKGKTAPVALDKDGKVLMQEDGTPKHVVYDYTGVNYEFKGGDAIYEDINHDGEINSLDVVYLGNSLPKVNGGFGFTFTYDRFTLRTSFNYRFGNKVVNTARMNLENMSSAYNQCASVNYRWRKDGDVTPIPRAMYGDKVAYNYLGSDRYVEDGSFVRFQYVQLTYNMPPKLTKKLGLNQFKIYLSANNLYCWTKYSGTDPEHSADGWGYAEDDSKTPRAKSFTVGINIGF</sequence>
<gene>
    <name evidence="10" type="ORF">H6B30_07010</name>
</gene>
<evidence type="ECO:0000256" key="4">
    <source>
        <dbReference type="ARBA" id="ARBA00022692"/>
    </source>
</evidence>
<keyword evidence="8" id="KW-0732">Signal</keyword>
<evidence type="ECO:0000313" key="10">
    <source>
        <dbReference type="EMBL" id="MBM6661503.1"/>
    </source>
</evidence>
<comment type="similarity">
    <text evidence="7">Belongs to the TonB-dependent receptor family.</text>
</comment>
<evidence type="ECO:0000256" key="1">
    <source>
        <dbReference type="ARBA" id="ARBA00004571"/>
    </source>
</evidence>
<dbReference type="GO" id="GO:0009279">
    <property type="term" value="C:cell outer membrane"/>
    <property type="evidence" value="ECO:0007669"/>
    <property type="project" value="UniProtKB-SubCell"/>
</dbReference>
<dbReference type="SUPFAM" id="SSF49464">
    <property type="entry name" value="Carboxypeptidase regulatory domain-like"/>
    <property type="match status" value="1"/>
</dbReference>
<dbReference type="EMBL" id="JACJJL010000009">
    <property type="protein sequence ID" value="MBM6661503.1"/>
    <property type="molecule type" value="Genomic_DNA"/>
</dbReference>
<dbReference type="InterPro" id="IPR023997">
    <property type="entry name" value="TonB-dep_OMP_SusC/RagA_CS"/>
</dbReference>
<keyword evidence="4 7" id="KW-0812">Transmembrane</keyword>
<evidence type="ECO:0000313" key="11">
    <source>
        <dbReference type="Proteomes" id="UP000764045"/>
    </source>
</evidence>
<dbReference type="RefSeq" id="WP_205109068.1">
    <property type="nucleotide sequence ID" value="NZ_JACJJL010000009.1"/>
</dbReference>